<gene>
    <name evidence="6" type="ORF">HYN46_13650</name>
</gene>
<accession>A0A345P924</accession>
<sequence>MSQKDTARLMTYAYAYRRWIASILAVTPWVLIVMFPTQQKIKPPEQETYLLSVNIQNAAPPAPASHAALSMPPSPMPAPIPVHIAPLVSDSTSTVPAVAESTSMPNPIPDSQSNVERPEEVLADTPQVRSHDPASLYVEGVQSQFGHTGRFKVITDGAPSDPSTPQAALRVVIGFDLNRDGMLISKSIVQSSGDAQVDHDALNSLNRTAFASFPPDVWATETDHHFEVTLELIKS</sequence>
<comment type="subcellular location">
    <subcellularLocation>
        <location evidence="1">Membrane</location>
        <topology evidence="1">Single-pass membrane protein</topology>
    </subcellularLocation>
</comment>
<keyword evidence="3 5" id="KW-1133">Transmembrane helix</keyword>
<dbReference type="GO" id="GO:0016020">
    <property type="term" value="C:membrane"/>
    <property type="evidence" value="ECO:0007669"/>
    <property type="project" value="UniProtKB-SubCell"/>
</dbReference>
<dbReference type="Proteomes" id="UP000253940">
    <property type="component" value="Chromosome"/>
</dbReference>
<dbReference type="InterPro" id="IPR006260">
    <property type="entry name" value="TonB/TolA_C"/>
</dbReference>
<evidence type="ECO:0000256" key="2">
    <source>
        <dbReference type="ARBA" id="ARBA00022692"/>
    </source>
</evidence>
<dbReference type="EMBL" id="CP031222">
    <property type="protein sequence ID" value="AXI03783.1"/>
    <property type="molecule type" value="Genomic_DNA"/>
</dbReference>
<evidence type="ECO:0000256" key="4">
    <source>
        <dbReference type="ARBA" id="ARBA00023136"/>
    </source>
</evidence>
<dbReference type="AlphaFoldDB" id="A0A345P924"/>
<dbReference type="KEGG" id="mbah:HYN46_13650"/>
<reference evidence="6 7" key="1">
    <citation type="submission" date="2018-07" db="EMBL/GenBank/DDBJ databases">
        <title>Genome sequencing of Moraxellaceae gen. HYN0046.</title>
        <authorList>
            <person name="Kim M."/>
            <person name="Yi H."/>
        </authorList>
    </citation>
    <scope>NUCLEOTIDE SEQUENCE [LARGE SCALE GENOMIC DNA]</scope>
    <source>
        <strain evidence="6 7">HYN0046</strain>
    </source>
</reference>
<dbReference type="Gene3D" id="3.30.1150.10">
    <property type="match status" value="1"/>
</dbReference>
<name>A0A345P924_9GAMM</name>
<organism evidence="6 7">
    <name type="scientific">Aquirhabdus parva</name>
    <dbReference type="NCBI Taxonomy" id="2283318"/>
    <lineage>
        <taxon>Bacteria</taxon>
        <taxon>Pseudomonadati</taxon>
        <taxon>Pseudomonadota</taxon>
        <taxon>Gammaproteobacteria</taxon>
        <taxon>Moraxellales</taxon>
        <taxon>Moraxellaceae</taxon>
        <taxon>Aquirhabdus</taxon>
    </lineage>
</organism>
<evidence type="ECO:0000256" key="1">
    <source>
        <dbReference type="ARBA" id="ARBA00004167"/>
    </source>
</evidence>
<protein>
    <submittedName>
        <fullName evidence="6">Energy transducer TonB</fullName>
    </submittedName>
</protein>
<proteinExistence type="predicted"/>
<keyword evidence="4 5" id="KW-0472">Membrane</keyword>
<feature type="transmembrane region" description="Helical" evidence="5">
    <location>
        <begin position="20"/>
        <end position="37"/>
    </location>
</feature>
<evidence type="ECO:0000256" key="3">
    <source>
        <dbReference type="ARBA" id="ARBA00022989"/>
    </source>
</evidence>
<dbReference type="Pfam" id="PF13103">
    <property type="entry name" value="TonB_2"/>
    <property type="match status" value="1"/>
</dbReference>
<keyword evidence="2 5" id="KW-0812">Transmembrane</keyword>
<evidence type="ECO:0000313" key="6">
    <source>
        <dbReference type="EMBL" id="AXI03783.1"/>
    </source>
</evidence>
<dbReference type="SUPFAM" id="SSF74653">
    <property type="entry name" value="TolA/TonB C-terminal domain"/>
    <property type="match status" value="1"/>
</dbReference>
<evidence type="ECO:0000313" key="7">
    <source>
        <dbReference type="Proteomes" id="UP000253940"/>
    </source>
</evidence>
<evidence type="ECO:0000256" key="5">
    <source>
        <dbReference type="SAM" id="Phobius"/>
    </source>
</evidence>
<dbReference type="NCBIfam" id="TIGR01352">
    <property type="entry name" value="tonB_Cterm"/>
    <property type="match status" value="1"/>
</dbReference>
<keyword evidence="7" id="KW-1185">Reference proteome</keyword>